<keyword evidence="5" id="KW-1003">Cell membrane</keyword>
<dbReference type="EMBL" id="PCSH01000100">
    <property type="protein sequence ID" value="PIP40794.1"/>
    <property type="molecule type" value="Genomic_DNA"/>
</dbReference>
<keyword evidence="2 5" id="KW-0812">Transmembrane</keyword>
<comment type="subcellular location">
    <subcellularLocation>
        <location evidence="5 6">Cell membrane</location>
        <topology evidence="5 6">Multi-pass membrane protein</topology>
    </subcellularLocation>
    <subcellularLocation>
        <location evidence="1">Membrane</location>
        <topology evidence="1">Multi-pass membrane protein</topology>
    </subcellularLocation>
</comment>
<dbReference type="GO" id="GO:0003954">
    <property type="term" value="F:NADH dehydrogenase activity"/>
    <property type="evidence" value="ECO:0007669"/>
    <property type="project" value="TreeGrafter"/>
</dbReference>
<dbReference type="InterPro" id="IPR018086">
    <property type="entry name" value="NADH_UbQ_OxRdtase_su1_CS"/>
</dbReference>
<dbReference type="InterPro" id="IPR001694">
    <property type="entry name" value="NADH_UbQ_OxRdtase_su1/FPO"/>
</dbReference>
<dbReference type="GO" id="GO:0048038">
    <property type="term" value="F:quinone binding"/>
    <property type="evidence" value="ECO:0007669"/>
    <property type="project" value="UniProtKB-KW"/>
</dbReference>
<comment type="caution">
    <text evidence="7">The sequence shown here is derived from an EMBL/GenBank/DDBJ whole genome shotgun (WGS) entry which is preliminary data.</text>
</comment>
<dbReference type="Proteomes" id="UP000231067">
    <property type="component" value="Unassembled WGS sequence"/>
</dbReference>
<evidence type="ECO:0000256" key="6">
    <source>
        <dbReference type="RuleBase" id="RU000471"/>
    </source>
</evidence>
<comment type="subunit">
    <text evidence="5">NDH-1 is composed of 14 different subunits. Subunits NuoA, H, J, K, L, M, N constitute the membrane sector of the complex.</text>
</comment>
<evidence type="ECO:0000256" key="3">
    <source>
        <dbReference type="ARBA" id="ARBA00022989"/>
    </source>
</evidence>
<dbReference type="PROSITE" id="PS00667">
    <property type="entry name" value="COMPLEX1_ND1_1"/>
    <property type="match status" value="1"/>
</dbReference>
<sequence length="332" mass="36059">MCEAYHLPPVFVVSVVAMVVALSVIGGFISVNAMMVVLAERKIAGYIQDRLGPMRVGPFGILQTAADAVKLLLKENIMPAVADKWTFFLAPVVVMAPAAMAYVVLPWSPGLIVSDLNIGLLYVMAVGSIGVIGIIMAGWSSGNKYSLLGGIRSSAQIVSYELAMSLSVIGIVMLAGSLKLSDIIVSQQDCWYIIKQPLAFILFIIAAVAECNRAPFDLPEAESELISGFHTEYGGIKFAMFFLAEYANMFVASAVCATLFLGGWNGIPGIPLSLPPIVWFLAKTYAIMFLFIWFRWTYPRIRVDQLMGFGWKVLLPLGFLNIGLTGLVMVLI</sequence>
<protein>
    <recommendedName>
        <fullName evidence="5">NADH-quinone oxidoreductase subunit H</fullName>
        <ecNumber evidence="5">7.1.1.-</ecNumber>
    </recommendedName>
    <alternativeName>
        <fullName evidence="5">NADH dehydrogenase I subunit H</fullName>
    </alternativeName>
    <alternativeName>
        <fullName evidence="5">NDH-1 subunit H</fullName>
    </alternativeName>
</protein>
<feature type="transmembrane region" description="Helical" evidence="5">
    <location>
        <begin position="117"/>
        <end position="137"/>
    </location>
</feature>
<gene>
    <name evidence="5" type="primary">nuoH</name>
    <name evidence="7" type="ORF">COX18_05670</name>
</gene>
<dbReference type="PANTHER" id="PTHR11432:SF3">
    <property type="entry name" value="NADH-UBIQUINONE OXIDOREDUCTASE CHAIN 1"/>
    <property type="match status" value="1"/>
</dbReference>
<dbReference type="GO" id="GO:0009060">
    <property type="term" value="P:aerobic respiration"/>
    <property type="evidence" value="ECO:0007669"/>
    <property type="project" value="TreeGrafter"/>
</dbReference>
<feature type="transmembrane region" description="Helical" evidence="5">
    <location>
        <begin position="246"/>
        <end position="265"/>
    </location>
</feature>
<accession>A0A2H0A5S4</accession>
<comment type="catalytic activity">
    <reaction evidence="5">
        <text>a quinone + NADH + 5 H(+)(in) = a quinol + NAD(+) + 4 H(+)(out)</text>
        <dbReference type="Rhea" id="RHEA:57888"/>
        <dbReference type="ChEBI" id="CHEBI:15378"/>
        <dbReference type="ChEBI" id="CHEBI:24646"/>
        <dbReference type="ChEBI" id="CHEBI:57540"/>
        <dbReference type="ChEBI" id="CHEBI:57945"/>
        <dbReference type="ChEBI" id="CHEBI:132124"/>
    </reaction>
</comment>
<proteinExistence type="inferred from homology"/>
<evidence type="ECO:0000256" key="4">
    <source>
        <dbReference type="ARBA" id="ARBA00023136"/>
    </source>
</evidence>
<dbReference type="PROSITE" id="PS00668">
    <property type="entry name" value="COMPLEX1_ND1_2"/>
    <property type="match status" value="1"/>
</dbReference>
<keyword evidence="5 6" id="KW-0520">NAD</keyword>
<dbReference type="EC" id="7.1.1.-" evidence="5"/>
<comment type="function">
    <text evidence="5">NDH-1 shuttles electrons from NADH, via FMN and iron-sulfur (Fe-S) centers, to quinones in the respiratory chain. The immediate electron acceptor for the enzyme in this species is believed to be ubiquinone. Couples the redox reaction to proton translocation (for every two electrons transferred, four hydrogen ions are translocated across the cytoplasmic membrane), and thus conserves the redox energy in a proton gradient. This subunit may bind ubiquinone.</text>
</comment>
<name>A0A2H0A5S4_9BACT</name>
<evidence type="ECO:0000313" key="8">
    <source>
        <dbReference type="Proteomes" id="UP000231067"/>
    </source>
</evidence>
<evidence type="ECO:0000256" key="5">
    <source>
        <dbReference type="HAMAP-Rule" id="MF_01350"/>
    </source>
</evidence>
<comment type="similarity">
    <text evidence="5 6">Belongs to the complex I subunit 1 family.</text>
</comment>
<dbReference type="PANTHER" id="PTHR11432">
    <property type="entry name" value="NADH DEHYDROGENASE SUBUNIT 1"/>
    <property type="match status" value="1"/>
</dbReference>
<keyword evidence="5" id="KW-0830">Ubiquinone</keyword>
<feature type="transmembrane region" description="Helical" evidence="5">
    <location>
        <begin position="85"/>
        <end position="105"/>
    </location>
</feature>
<keyword evidence="4 5" id="KW-0472">Membrane</keyword>
<reference evidence="7 8" key="1">
    <citation type="submission" date="2017-09" db="EMBL/GenBank/DDBJ databases">
        <title>Depth-based differentiation of microbial function through sediment-hosted aquifers and enrichment of novel symbionts in the deep terrestrial subsurface.</title>
        <authorList>
            <person name="Probst A.J."/>
            <person name="Ladd B."/>
            <person name="Jarett J.K."/>
            <person name="Geller-Mcgrath D.E."/>
            <person name="Sieber C.M."/>
            <person name="Emerson J.B."/>
            <person name="Anantharaman K."/>
            <person name="Thomas B.C."/>
            <person name="Malmstrom R."/>
            <person name="Stieglmeier M."/>
            <person name="Klingl A."/>
            <person name="Woyke T."/>
            <person name="Ryan C.M."/>
            <person name="Banfield J.F."/>
        </authorList>
    </citation>
    <scope>NUCLEOTIDE SEQUENCE [LARGE SCALE GENOMIC DNA]</scope>
    <source>
        <strain evidence="7">CG23_combo_of_CG06-09_8_20_14_all_40_23</strain>
    </source>
</reference>
<feature type="transmembrane region" description="Helical" evidence="5">
    <location>
        <begin position="277"/>
        <end position="296"/>
    </location>
</feature>
<feature type="transmembrane region" description="Helical" evidence="5">
    <location>
        <begin position="308"/>
        <end position="331"/>
    </location>
</feature>
<dbReference type="NCBIfam" id="NF004741">
    <property type="entry name" value="PRK06076.1-2"/>
    <property type="match status" value="1"/>
</dbReference>
<dbReference type="GO" id="GO:0016655">
    <property type="term" value="F:oxidoreductase activity, acting on NAD(P)H, quinone or similar compound as acceptor"/>
    <property type="evidence" value="ECO:0007669"/>
    <property type="project" value="UniProtKB-UniRule"/>
</dbReference>
<dbReference type="HAMAP" id="MF_01350">
    <property type="entry name" value="NDH1_NuoH"/>
    <property type="match status" value="1"/>
</dbReference>
<dbReference type="Pfam" id="PF00146">
    <property type="entry name" value="NADHdh"/>
    <property type="match status" value="1"/>
</dbReference>
<evidence type="ECO:0000313" key="7">
    <source>
        <dbReference type="EMBL" id="PIP40794.1"/>
    </source>
</evidence>
<keyword evidence="5" id="KW-1278">Translocase</keyword>
<dbReference type="AlphaFoldDB" id="A0A2H0A5S4"/>
<feature type="transmembrane region" description="Helical" evidence="5">
    <location>
        <begin position="190"/>
        <end position="209"/>
    </location>
</feature>
<organism evidence="7 8">
    <name type="scientific">Candidatus Desantisbacteria bacterium CG23_combo_of_CG06-09_8_20_14_all_40_23</name>
    <dbReference type="NCBI Taxonomy" id="1974550"/>
    <lineage>
        <taxon>Bacteria</taxon>
        <taxon>Candidatus Desantisiibacteriota</taxon>
    </lineage>
</organism>
<evidence type="ECO:0000256" key="1">
    <source>
        <dbReference type="ARBA" id="ARBA00004141"/>
    </source>
</evidence>
<feature type="transmembrane region" description="Helical" evidence="5">
    <location>
        <begin position="12"/>
        <end position="35"/>
    </location>
</feature>
<evidence type="ECO:0000256" key="2">
    <source>
        <dbReference type="ARBA" id="ARBA00022692"/>
    </source>
</evidence>
<keyword evidence="5" id="KW-0874">Quinone</keyword>
<feature type="transmembrane region" description="Helical" evidence="5">
    <location>
        <begin position="157"/>
        <end position="178"/>
    </location>
</feature>
<dbReference type="GO" id="GO:0005886">
    <property type="term" value="C:plasma membrane"/>
    <property type="evidence" value="ECO:0007669"/>
    <property type="project" value="UniProtKB-SubCell"/>
</dbReference>
<keyword evidence="3 5" id="KW-1133">Transmembrane helix</keyword>